<keyword evidence="1" id="KW-0255">Endonuclease</keyword>
<dbReference type="InterPro" id="IPR035437">
    <property type="entry name" value="SNase_OB-fold_sf"/>
</dbReference>
<evidence type="ECO:0000313" key="2">
    <source>
        <dbReference type="Proteomes" id="UP000553766"/>
    </source>
</evidence>
<comment type="caution">
    <text evidence="1">The sequence shown here is derived from an EMBL/GenBank/DDBJ whole genome shotgun (WGS) entry which is preliminary data.</text>
</comment>
<dbReference type="SUPFAM" id="SSF50199">
    <property type="entry name" value="Staphylococcal nuclease"/>
    <property type="match status" value="1"/>
</dbReference>
<dbReference type="AlphaFoldDB" id="A0A840X4N7"/>
<dbReference type="GO" id="GO:0004519">
    <property type="term" value="F:endonuclease activity"/>
    <property type="evidence" value="ECO:0007669"/>
    <property type="project" value="UniProtKB-KW"/>
</dbReference>
<protein>
    <submittedName>
        <fullName evidence="1">Endonuclease YncB(Thermonuclease family)</fullName>
    </submittedName>
</protein>
<dbReference type="RefSeq" id="WP_184012713.1">
    <property type="nucleotide sequence ID" value="NZ_JACIJS010000009.1"/>
</dbReference>
<reference evidence="1 2" key="1">
    <citation type="submission" date="2020-08" db="EMBL/GenBank/DDBJ databases">
        <title>Genomic Encyclopedia of Type Strains, Phase IV (KMG-IV): sequencing the most valuable type-strain genomes for metagenomic binning, comparative biology and taxonomic classification.</title>
        <authorList>
            <person name="Goeker M."/>
        </authorList>
    </citation>
    <scope>NUCLEOTIDE SEQUENCE [LARGE SCALE GENOMIC DNA]</scope>
    <source>
        <strain evidence="1 2">DSM 103377</strain>
    </source>
</reference>
<organism evidence="1 2">
    <name type="scientific">Rubricella aquisinus</name>
    <dbReference type="NCBI Taxonomy" id="2028108"/>
    <lineage>
        <taxon>Bacteria</taxon>
        <taxon>Pseudomonadati</taxon>
        <taxon>Pseudomonadota</taxon>
        <taxon>Alphaproteobacteria</taxon>
        <taxon>Rhodobacterales</taxon>
        <taxon>Paracoccaceae</taxon>
        <taxon>Rubricella</taxon>
    </lineage>
</organism>
<keyword evidence="1" id="KW-0540">Nuclease</keyword>
<gene>
    <name evidence="1" type="ORF">FHS89_002808</name>
</gene>
<accession>A0A840X4N7</accession>
<keyword evidence="1" id="KW-0378">Hydrolase</keyword>
<dbReference type="EMBL" id="JACIJS010000009">
    <property type="protein sequence ID" value="MBB5516766.1"/>
    <property type="molecule type" value="Genomic_DNA"/>
</dbReference>
<keyword evidence="2" id="KW-1185">Reference proteome</keyword>
<name>A0A840X4N7_9RHOB</name>
<sequence length="139" mass="14673">MIRALAIPLLLAACTSDDGTACAVTSVVDGDTVRLICPGLPEQTAQLIPFDAPEITNPKCAEEAILGFAAKRHLETLLDAATTTDLTLYGQNTRGQPRILMTLNSRPAGDLMAQAGYALPYDGGTRPNWCAIIQSGENS</sequence>
<evidence type="ECO:0000313" key="1">
    <source>
        <dbReference type="EMBL" id="MBB5516766.1"/>
    </source>
</evidence>
<proteinExistence type="predicted"/>
<dbReference type="Proteomes" id="UP000553766">
    <property type="component" value="Unassembled WGS sequence"/>
</dbReference>
<dbReference type="Gene3D" id="2.40.50.90">
    <property type="match status" value="1"/>
</dbReference>